<dbReference type="AlphaFoldDB" id="A0AAV3X8Y8"/>
<keyword evidence="3" id="KW-1185">Reference proteome</keyword>
<organism evidence="2 3">
    <name type="scientific">Plakobranchus ocellatus</name>
    <dbReference type="NCBI Taxonomy" id="259542"/>
    <lineage>
        <taxon>Eukaryota</taxon>
        <taxon>Metazoa</taxon>
        <taxon>Spiralia</taxon>
        <taxon>Lophotrochozoa</taxon>
        <taxon>Mollusca</taxon>
        <taxon>Gastropoda</taxon>
        <taxon>Heterobranchia</taxon>
        <taxon>Euthyneura</taxon>
        <taxon>Panpulmonata</taxon>
        <taxon>Sacoglossa</taxon>
        <taxon>Placobranchoidea</taxon>
        <taxon>Plakobranchidae</taxon>
        <taxon>Plakobranchus</taxon>
    </lineage>
</organism>
<gene>
    <name evidence="2" type="ORF">PoB_000229100</name>
</gene>
<dbReference type="Proteomes" id="UP000735302">
    <property type="component" value="Unassembled WGS sequence"/>
</dbReference>
<evidence type="ECO:0000256" key="1">
    <source>
        <dbReference type="SAM" id="MobiDB-lite"/>
    </source>
</evidence>
<evidence type="ECO:0000313" key="2">
    <source>
        <dbReference type="EMBL" id="GFN75785.1"/>
    </source>
</evidence>
<comment type="caution">
    <text evidence="2">The sequence shown here is derived from an EMBL/GenBank/DDBJ whole genome shotgun (WGS) entry which is preliminary data.</text>
</comment>
<reference evidence="2 3" key="1">
    <citation type="journal article" date="2021" name="Elife">
        <title>Chloroplast acquisition without the gene transfer in kleptoplastic sea slugs, Plakobranchus ocellatus.</title>
        <authorList>
            <person name="Maeda T."/>
            <person name="Takahashi S."/>
            <person name="Yoshida T."/>
            <person name="Shimamura S."/>
            <person name="Takaki Y."/>
            <person name="Nagai Y."/>
            <person name="Toyoda A."/>
            <person name="Suzuki Y."/>
            <person name="Arimoto A."/>
            <person name="Ishii H."/>
            <person name="Satoh N."/>
            <person name="Nishiyama T."/>
            <person name="Hasebe M."/>
            <person name="Maruyama T."/>
            <person name="Minagawa J."/>
            <person name="Obokata J."/>
            <person name="Shigenobu S."/>
        </authorList>
    </citation>
    <scope>NUCLEOTIDE SEQUENCE [LARGE SCALE GENOMIC DNA]</scope>
</reference>
<evidence type="ECO:0000313" key="3">
    <source>
        <dbReference type="Proteomes" id="UP000735302"/>
    </source>
</evidence>
<feature type="compositionally biased region" description="Basic and acidic residues" evidence="1">
    <location>
        <begin position="1"/>
        <end position="10"/>
    </location>
</feature>
<name>A0AAV3X8Y8_9GAST</name>
<accession>A0AAV3X8Y8</accession>
<proteinExistence type="predicted"/>
<dbReference type="EMBL" id="BLXT01000298">
    <property type="protein sequence ID" value="GFN75785.1"/>
    <property type="molecule type" value="Genomic_DNA"/>
</dbReference>
<protein>
    <submittedName>
        <fullName evidence="2">Uncharacterized protein</fullName>
    </submittedName>
</protein>
<feature type="region of interest" description="Disordered" evidence="1">
    <location>
        <begin position="1"/>
        <end position="48"/>
    </location>
</feature>
<sequence length="124" mass="13872">MNEGMRKIDRQAGGCRQRKSSQQDDLRFSGPPSCRGADSGAEIRDRRVPADLRADSLATVPPASLVIVIESLCLEMVHGPQANPKCQYQYQRWKSNLSSGAFGNPPFFPFSDSCALRRKRKDRM</sequence>